<reference evidence="1 2" key="1">
    <citation type="journal article" date="2015" name="Nat. Commun.">
        <title>Outbred genome sequencing and CRISPR/Cas9 gene editing in butterflies.</title>
        <authorList>
            <person name="Li X."/>
            <person name="Fan D."/>
            <person name="Zhang W."/>
            <person name="Liu G."/>
            <person name="Zhang L."/>
            <person name="Zhao L."/>
            <person name="Fang X."/>
            <person name="Chen L."/>
            <person name="Dong Y."/>
            <person name="Chen Y."/>
            <person name="Ding Y."/>
            <person name="Zhao R."/>
            <person name="Feng M."/>
            <person name="Zhu Y."/>
            <person name="Feng Y."/>
            <person name="Jiang X."/>
            <person name="Zhu D."/>
            <person name="Xiang H."/>
            <person name="Feng X."/>
            <person name="Li S."/>
            <person name="Wang J."/>
            <person name="Zhang G."/>
            <person name="Kronforst M.R."/>
            <person name="Wang W."/>
        </authorList>
    </citation>
    <scope>NUCLEOTIDE SEQUENCE [LARGE SCALE GENOMIC DNA]</scope>
    <source>
        <strain evidence="1">Ya'a_city_454_Pm</strain>
        <tissue evidence="1">Whole body</tissue>
    </source>
</reference>
<evidence type="ECO:0000313" key="2">
    <source>
        <dbReference type="Proteomes" id="UP000053240"/>
    </source>
</evidence>
<dbReference type="InParanoid" id="A0A194R211"/>
<dbReference type="Proteomes" id="UP000053240">
    <property type="component" value="Unassembled WGS sequence"/>
</dbReference>
<dbReference type="EMBL" id="KQ460870">
    <property type="protein sequence ID" value="KPJ11732.1"/>
    <property type="molecule type" value="Genomic_DNA"/>
</dbReference>
<sequence length="103" mass="11376">MLGRKFRTSAAAHVLSTLHRYPQAAPNGTTELYPCERSFDTRHGIIGCGKERRVMRVARAEAGAGRLHHHLSQLTSAAVRVPLFRLRTLDLTSPSQAAGSQHY</sequence>
<evidence type="ECO:0000313" key="1">
    <source>
        <dbReference type="EMBL" id="KPJ11732.1"/>
    </source>
</evidence>
<keyword evidence="2" id="KW-1185">Reference proteome</keyword>
<organism evidence="1 2">
    <name type="scientific">Papilio machaon</name>
    <name type="common">Old World swallowtail butterfly</name>
    <dbReference type="NCBI Taxonomy" id="76193"/>
    <lineage>
        <taxon>Eukaryota</taxon>
        <taxon>Metazoa</taxon>
        <taxon>Ecdysozoa</taxon>
        <taxon>Arthropoda</taxon>
        <taxon>Hexapoda</taxon>
        <taxon>Insecta</taxon>
        <taxon>Pterygota</taxon>
        <taxon>Neoptera</taxon>
        <taxon>Endopterygota</taxon>
        <taxon>Lepidoptera</taxon>
        <taxon>Glossata</taxon>
        <taxon>Ditrysia</taxon>
        <taxon>Papilionoidea</taxon>
        <taxon>Papilionidae</taxon>
        <taxon>Papilioninae</taxon>
        <taxon>Papilio</taxon>
    </lineage>
</organism>
<name>A0A194R211_PAPMA</name>
<accession>A0A194R211</accession>
<proteinExistence type="predicted"/>
<dbReference type="AlphaFoldDB" id="A0A194R211"/>
<protein>
    <submittedName>
        <fullName evidence="1">Uncharacterized protein</fullName>
    </submittedName>
</protein>
<gene>
    <name evidence="1" type="ORF">RR48_08038</name>
</gene>